<dbReference type="InterPro" id="IPR004843">
    <property type="entry name" value="Calcineurin-like_PHP"/>
</dbReference>
<feature type="transmembrane region" description="Helical" evidence="2">
    <location>
        <begin position="664"/>
        <end position="682"/>
    </location>
</feature>
<keyword evidence="2" id="KW-0472">Membrane</keyword>
<feature type="transmembrane region" description="Helical" evidence="2">
    <location>
        <begin position="702"/>
        <end position="720"/>
    </location>
</feature>
<reference evidence="6 7" key="1">
    <citation type="journal article" date="2016" name="Proc. Natl. Acad. Sci. U.S.A.">
        <title>Lipid metabolic changes in an early divergent fungus govern the establishment of a mutualistic symbiosis with endobacteria.</title>
        <authorList>
            <person name="Lastovetsky O.A."/>
            <person name="Gaspar M.L."/>
            <person name="Mondo S.J."/>
            <person name="LaButti K.M."/>
            <person name="Sandor L."/>
            <person name="Grigoriev I.V."/>
            <person name="Henry S.A."/>
            <person name="Pawlowska T.E."/>
        </authorList>
    </citation>
    <scope>NUCLEOTIDE SEQUENCE [LARGE SCALE GENOMIC DNA]</scope>
    <source>
        <strain evidence="6 7">ATCC 52813</strain>
    </source>
</reference>
<evidence type="ECO:0000259" key="3">
    <source>
        <dbReference type="Pfam" id="PF00149"/>
    </source>
</evidence>
<feature type="transmembrane region" description="Helical" evidence="2">
    <location>
        <begin position="624"/>
        <end position="643"/>
    </location>
</feature>
<dbReference type="Gene3D" id="3.60.21.10">
    <property type="match status" value="1"/>
</dbReference>
<gene>
    <name evidence="6" type="ORF">RHIMIDRAFT_46439</name>
</gene>
<dbReference type="EMBL" id="KZ303857">
    <property type="protein sequence ID" value="PHZ09802.1"/>
    <property type="molecule type" value="Genomic_DNA"/>
</dbReference>
<dbReference type="InterPro" id="IPR056229">
    <property type="entry name" value="Ig_TMM62"/>
</dbReference>
<dbReference type="Proteomes" id="UP000242254">
    <property type="component" value="Unassembled WGS sequence"/>
</dbReference>
<feature type="domain" description="TMEM62 C-terminal" evidence="5">
    <location>
        <begin position="495"/>
        <end position="651"/>
    </location>
</feature>
<dbReference type="InterPro" id="IPR056230">
    <property type="entry name" value="TMEM62_C"/>
</dbReference>
<protein>
    <submittedName>
        <fullName evidence="6">Metallo-dependent phosphatase</fullName>
    </submittedName>
</protein>
<evidence type="ECO:0000313" key="6">
    <source>
        <dbReference type="EMBL" id="PHZ09802.1"/>
    </source>
</evidence>
<dbReference type="RefSeq" id="XP_023463510.1">
    <property type="nucleotide sequence ID" value="XM_023615276.1"/>
</dbReference>
<sequence>MKLSFSSILCLLLTLFSFLRAFLLYLSSTKDLKLPNLIESWYSSQSTFERNPLDLLSQTFSLGDSPDRLFYFVQISDLHISKFQSKGHTTHFLHFLQSVLPVIRPEFVVVTGDLIDTVDRTRTGSAQYLKEWQVYKAAITEGASDIPWYDIGSNDCFDLLSWQTENNLYKTYGRSANLLKEGKGVYSWKLSKEFGEYNFVAADACPIKGPSRPFDFFGYLTANTMDKLASTVISNRYNHTFLFSHYPTITLSTGTTDDGYGFKDLARYISAYFCGHLHGFNAGLGVTLKSYDSETDSLELELSDMKDHGSYRIVAVDHDLISFVDVDLPIPQIPPLTNEDKRVPLTEDLKIIWPSSKLRPAPIVLITNPKDARYALPSKEPLKIAQTSTHIRFLVFSEYEYTQLKAKIFVDDMRHPFIAQFTGDNSSLPLWTSSWEPNDFDDFKTHSIRIEVTAPDGQIGVGEALFRMDRLRINIESGIGEWITWSNILQLLRFLSVFAIVAMLLAILIPKLYLDYERRHLVDTHLRNMLLLYVHEIDCGIYQSIYASAQKTIYIWTHRFLQFSEEQPNTWYMCFIFLISFLTMPWFYAKFIPYGSNDDEGAGYFFLWGLYFPGKQWVPLDTWLYTAFELIFTVNGFILYFIWKSSDQYLFECKGLGQGKNRRTSLCNRTWFQLLVILYFLWRVTDLIELVRWYGDTWSMLTFNLLVWWLVGVTIVLFYGKDGIVSLIKANQKGEAIGQHLDICQSCCQAIGETARGPFNVRTMYDSNEQHPPLAEYNEDSSSDTSNASITRRNATAGDE</sequence>
<dbReference type="Pfam" id="PF24394">
    <property type="entry name" value="TMEM62_C"/>
    <property type="match status" value="1"/>
</dbReference>
<feature type="region of interest" description="Disordered" evidence="1">
    <location>
        <begin position="772"/>
        <end position="800"/>
    </location>
</feature>
<keyword evidence="7" id="KW-1185">Reference proteome</keyword>
<evidence type="ECO:0000259" key="5">
    <source>
        <dbReference type="Pfam" id="PF24394"/>
    </source>
</evidence>
<evidence type="ECO:0000256" key="2">
    <source>
        <dbReference type="SAM" id="Phobius"/>
    </source>
</evidence>
<feature type="domain" description="Calcineurin-like phosphoesterase" evidence="3">
    <location>
        <begin position="72"/>
        <end position="279"/>
    </location>
</feature>
<feature type="domain" description="TMEM62 Ig-like" evidence="4">
    <location>
        <begin position="361"/>
        <end position="459"/>
    </location>
</feature>
<keyword evidence="2" id="KW-1133">Transmembrane helix</keyword>
<dbReference type="GO" id="GO:0016787">
    <property type="term" value="F:hydrolase activity"/>
    <property type="evidence" value="ECO:0007669"/>
    <property type="project" value="InterPro"/>
</dbReference>
<proteinExistence type="predicted"/>
<dbReference type="GeneID" id="35446264"/>
<feature type="compositionally biased region" description="Polar residues" evidence="1">
    <location>
        <begin position="783"/>
        <end position="794"/>
    </location>
</feature>
<organism evidence="6 7">
    <name type="scientific">Rhizopus microsporus ATCC 52813</name>
    <dbReference type="NCBI Taxonomy" id="1340429"/>
    <lineage>
        <taxon>Eukaryota</taxon>
        <taxon>Fungi</taxon>
        <taxon>Fungi incertae sedis</taxon>
        <taxon>Mucoromycota</taxon>
        <taxon>Mucoromycotina</taxon>
        <taxon>Mucoromycetes</taxon>
        <taxon>Mucorales</taxon>
        <taxon>Mucorineae</taxon>
        <taxon>Rhizopodaceae</taxon>
        <taxon>Rhizopus</taxon>
    </lineage>
</organism>
<dbReference type="SUPFAM" id="SSF56300">
    <property type="entry name" value="Metallo-dependent phosphatases"/>
    <property type="match status" value="1"/>
</dbReference>
<dbReference type="Pfam" id="PF24384">
    <property type="entry name" value="Ig_TMM62"/>
    <property type="match status" value="1"/>
</dbReference>
<evidence type="ECO:0000259" key="4">
    <source>
        <dbReference type="Pfam" id="PF24384"/>
    </source>
</evidence>
<feature type="transmembrane region" description="Helical" evidence="2">
    <location>
        <begin position="569"/>
        <end position="589"/>
    </location>
</feature>
<evidence type="ECO:0000256" key="1">
    <source>
        <dbReference type="SAM" id="MobiDB-lite"/>
    </source>
</evidence>
<dbReference type="AlphaFoldDB" id="A0A2G4SM38"/>
<dbReference type="PANTHER" id="PTHR14795">
    <property type="entry name" value="HELICASE RELATED"/>
    <property type="match status" value="1"/>
</dbReference>
<evidence type="ECO:0000313" key="7">
    <source>
        <dbReference type="Proteomes" id="UP000242254"/>
    </source>
</evidence>
<name>A0A2G4SM38_RHIZD</name>
<dbReference type="Pfam" id="PF00149">
    <property type="entry name" value="Metallophos"/>
    <property type="match status" value="1"/>
</dbReference>
<dbReference type="InterPro" id="IPR029052">
    <property type="entry name" value="Metallo-depent_PP-like"/>
</dbReference>
<dbReference type="STRING" id="1340429.A0A2G4SM38"/>
<keyword evidence="2" id="KW-0812">Transmembrane</keyword>
<accession>A0A2G4SM38</accession>
<dbReference type="PANTHER" id="PTHR14795:SF0">
    <property type="entry name" value="TRANSMEMBRANE PROTEIN 62"/>
    <property type="match status" value="1"/>
</dbReference>
<feature type="transmembrane region" description="Helical" evidence="2">
    <location>
        <begin position="491"/>
        <end position="509"/>
    </location>
</feature>